<evidence type="ECO:0000256" key="2">
    <source>
        <dbReference type="SAM" id="Phobius"/>
    </source>
</evidence>
<keyword evidence="4" id="KW-1185">Reference proteome</keyword>
<gene>
    <name evidence="3" type="ORF">GCM10010326_28580</name>
</gene>
<reference evidence="4" key="1">
    <citation type="journal article" date="2019" name="Int. J. Syst. Evol. Microbiol.">
        <title>The Global Catalogue of Microorganisms (GCM) 10K type strain sequencing project: providing services to taxonomists for standard genome sequencing and annotation.</title>
        <authorList>
            <consortium name="The Broad Institute Genomics Platform"/>
            <consortium name="The Broad Institute Genome Sequencing Center for Infectious Disease"/>
            <person name="Wu L."/>
            <person name="Ma J."/>
        </authorList>
    </citation>
    <scope>NUCLEOTIDE SEQUENCE [LARGE SCALE GENOMIC DNA]</scope>
    <source>
        <strain evidence="4">JCM 4594</strain>
    </source>
</reference>
<feature type="region of interest" description="Disordered" evidence="1">
    <location>
        <begin position="137"/>
        <end position="226"/>
    </location>
</feature>
<organism evidence="3 4">
    <name type="scientific">Streptomyces xanthochromogenes</name>
    <dbReference type="NCBI Taxonomy" id="67384"/>
    <lineage>
        <taxon>Bacteria</taxon>
        <taxon>Bacillati</taxon>
        <taxon>Actinomycetota</taxon>
        <taxon>Actinomycetes</taxon>
        <taxon>Kitasatosporales</taxon>
        <taxon>Streptomycetaceae</taxon>
        <taxon>Streptomyces</taxon>
    </lineage>
</organism>
<feature type="transmembrane region" description="Helical" evidence="2">
    <location>
        <begin position="104"/>
        <end position="127"/>
    </location>
</feature>
<keyword evidence="2" id="KW-1133">Transmembrane helix</keyword>
<accession>A0ABQ3A5K0</accession>
<dbReference type="EMBL" id="BMUU01000004">
    <property type="protein sequence ID" value="GGY32854.1"/>
    <property type="molecule type" value="Genomic_DNA"/>
</dbReference>
<dbReference type="RefSeq" id="WP_190027213.1">
    <property type="nucleotide sequence ID" value="NZ_BMUU01000004.1"/>
</dbReference>
<feature type="compositionally biased region" description="Gly residues" evidence="1">
    <location>
        <begin position="208"/>
        <end position="224"/>
    </location>
</feature>
<keyword evidence="2" id="KW-0472">Membrane</keyword>
<comment type="caution">
    <text evidence="3">The sequence shown here is derived from an EMBL/GenBank/DDBJ whole genome shotgun (WGS) entry which is preliminary data.</text>
</comment>
<sequence>MADERHEWLDRDAAERLLRGEGVEPGDERARAEADRLTALLRSLGPSASATTELPGEEAALAAFRKARPEGAAQNGEALGVVRVGRVAELPRAPRRRRFAPVRLGLAAALACCAIGGVAVAAGTGVLPGPFAFDEQDPAPASTVSAAVSPDPVATSPTYSLPPGSPSPDRAVPSSGAPTPGDPTHPASPEGPGPAAGGTSDPGRRGGDPTGGPGGDEGGAGGSNGKQWLARTTEACREYRSGRLDTNKRRDLESEAHGSAALKGFCDLVLDGKPGKSDGGGTGSGGSGGDGHGGKGGGRGDGESPGNKYGGGGGGKQSSVVPHPGKVLDWFKPGALGPAVRP</sequence>
<evidence type="ECO:0000256" key="1">
    <source>
        <dbReference type="SAM" id="MobiDB-lite"/>
    </source>
</evidence>
<evidence type="ECO:0000313" key="4">
    <source>
        <dbReference type="Proteomes" id="UP000600946"/>
    </source>
</evidence>
<evidence type="ECO:0008006" key="5">
    <source>
        <dbReference type="Google" id="ProtNLM"/>
    </source>
</evidence>
<feature type="compositionally biased region" description="Low complexity" evidence="1">
    <location>
        <begin position="138"/>
        <end position="157"/>
    </location>
</feature>
<evidence type="ECO:0000313" key="3">
    <source>
        <dbReference type="EMBL" id="GGY32854.1"/>
    </source>
</evidence>
<dbReference type="Proteomes" id="UP000600946">
    <property type="component" value="Unassembled WGS sequence"/>
</dbReference>
<feature type="compositionally biased region" description="Gly residues" evidence="1">
    <location>
        <begin position="277"/>
        <end position="299"/>
    </location>
</feature>
<proteinExistence type="predicted"/>
<keyword evidence="2" id="KW-0812">Transmembrane</keyword>
<protein>
    <recommendedName>
        <fullName evidence="5">Extensin</fullName>
    </recommendedName>
</protein>
<name>A0ABQ3A5K0_9ACTN</name>
<feature type="region of interest" description="Disordered" evidence="1">
    <location>
        <begin position="275"/>
        <end position="342"/>
    </location>
</feature>
<dbReference type="GeneID" id="96290829"/>